<accession>A0A846QGF0</accession>
<comment type="caution">
    <text evidence="2">The sequence shown here is derived from an EMBL/GenBank/DDBJ whole genome shotgun (WGS) entry which is preliminary data.</text>
</comment>
<dbReference type="RefSeq" id="WP_167940375.1">
    <property type="nucleotide sequence ID" value="NZ_JAATJA010000001.1"/>
</dbReference>
<evidence type="ECO:0000313" key="3">
    <source>
        <dbReference type="Proteomes" id="UP000580856"/>
    </source>
</evidence>
<keyword evidence="3" id="KW-1185">Reference proteome</keyword>
<feature type="chain" id="PRO_5032508774" description="Lipoprotein" evidence="1">
    <location>
        <begin position="22"/>
        <end position="114"/>
    </location>
</feature>
<reference evidence="2 3" key="1">
    <citation type="submission" date="2020-03" db="EMBL/GenBank/DDBJ databases">
        <title>Genomic Encyclopedia of Type Strains, Phase IV (KMG-IV): sequencing the most valuable type-strain genomes for metagenomic binning, comparative biology and taxonomic classification.</title>
        <authorList>
            <person name="Goeker M."/>
        </authorList>
    </citation>
    <scope>NUCLEOTIDE SEQUENCE [LARGE SCALE GENOMIC DNA]</scope>
    <source>
        <strain evidence="2 3">DSM 24233</strain>
    </source>
</reference>
<dbReference type="Proteomes" id="UP000580856">
    <property type="component" value="Unassembled WGS sequence"/>
</dbReference>
<organism evidence="2 3">
    <name type="scientific">Desulfobaculum xiamenense</name>
    <dbReference type="NCBI Taxonomy" id="995050"/>
    <lineage>
        <taxon>Bacteria</taxon>
        <taxon>Pseudomonadati</taxon>
        <taxon>Thermodesulfobacteriota</taxon>
        <taxon>Desulfovibrionia</taxon>
        <taxon>Desulfovibrionales</taxon>
        <taxon>Desulfovibrionaceae</taxon>
        <taxon>Desulfobaculum</taxon>
    </lineage>
</organism>
<dbReference type="AlphaFoldDB" id="A0A846QGF0"/>
<dbReference type="PROSITE" id="PS51257">
    <property type="entry name" value="PROKAR_LIPOPROTEIN"/>
    <property type="match status" value="1"/>
</dbReference>
<sequence length="114" mass="12558">MRAMVGILAACLLLACGCAKTTRTLSETRGLCYAYSPGDLETGTGGCMRQQEICDEFMLALEDCGATPDCEECLARCRETYNRLARQHYSDGCASTVSRARDICEQYCRSHAHK</sequence>
<protein>
    <recommendedName>
        <fullName evidence="4">Lipoprotein</fullName>
    </recommendedName>
</protein>
<evidence type="ECO:0000256" key="1">
    <source>
        <dbReference type="SAM" id="SignalP"/>
    </source>
</evidence>
<gene>
    <name evidence="2" type="ORF">GGQ74_000951</name>
</gene>
<name>A0A846QGF0_9BACT</name>
<keyword evidence="1" id="KW-0732">Signal</keyword>
<evidence type="ECO:0008006" key="4">
    <source>
        <dbReference type="Google" id="ProtNLM"/>
    </source>
</evidence>
<evidence type="ECO:0000313" key="2">
    <source>
        <dbReference type="EMBL" id="NJB67311.1"/>
    </source>
</evidence>
<dbReference type="EMBL" id="JAATJA010000001">
    <property type="protein sequence ID" value="NJB67311.1"/>
    <property type="molecule type" value="Genomic_DNA"/>
</dbReference>
<feature type="signal peptide" evidence="1">
    <location>
        <begin position="1"/>
        <end position="21"/>
    </location>
</feature>
<proteinExistence type="predicted"/>